<sequence length="123" mass="14079">MTRPEAARSSDSTCKITKCKFSPAQLQRTLRHKRCKTLISKSDQLRKLGARVYTVVEVNGRYHVYSSESSDSWPPTEGSLSKNYPVPLRYWPQMNEHSQNQAAQEKEDKAEEEEMAASENKEA</sequence>
<name>W9NDM5_FUSOX</name>
<evidence type="ECO:0008006" key="3">
    <source>
        <dbReference type="Google" id="ProtNLM"/>
    </source>
</evidence>
<accession>W9NDM5</accession>
<organism evidence="2">
    <name type="scientific">Fusarium oxysporum f. sp. pisi HDV247</name>
    <dbReference type="NCBI Taxonomy" id="1080344"/>
    <lineage>
        <taxon>Eukaryota</taxon>
        <taxon>Fungi</taxon>
        <taxon>Dikarya</taxon>
        <taxon>Ascomycota</taxon>
        <taxon>Pezizomycotina</taxon>
        <taxon>Sordariomycetes</taxon>
        <taxon>Hypocreomycetidae</taxon>
        <taxon>Hypocreales</taxon>
        <taxon>Nectriaceae</taxon>
        <taxon>Fusarium</taxon>
        <taxon>Fusarium oxysporum species complex</taxon>
    </lineage>
</organism>
<reference evidence="2" key="1">
    <citation type="submission" date="2011-10" db="EMBL/GenBank/DDBJ databases">
        <title>The Genome Sequence of Fusarium oxysporum HDV247.</title>
        <authorList>
            <consortium name="The Broad Institute Genome Sequencing Platform"/>
            <person name="Ma L.-J."/>
            <person name="Gale L.R."/>
            <person name="Schwartz D.C."/>
            <person name="Zhou S."/>
            <person name="Corby-Kistler H."/>
            <person name="Young S.K."/>
            <person name="Zeng Q."/>
            <person name="Gargeya S."/>
            <person name="Fitzgerald M."/>
            <person name="Haas B."/>
            <person name="Abouelleil A."/>
            <person name="Alvarado L."/>
            <person name="Arachchi H.M."/>
            <person name="Berlin A."/>
            <person name="Brown A."/>
            <person name="Chapman S.B."/>
            <person name="Chen Z."/>
            <person name="Dunbar C."/>
            <person name="Freedman E."/>
            <person name="Gearin G."/>
            <person name="Goldberg J."/>
            <person name="Griggs A."/>
            <person name="Gujja S."/>
            <person name="Heiman D."/>
            <person name="Howarth C."/>
            <person name="Larson L."/>
            <person name="Lui A."/>
            <person name="MacDonald P.J.P."/>
            <person name="Montmayeur A."/>
            <person name="Murphy C."/>
            <person name="Neiman D."/>
            <person name="Pearson M."/>
            <person name="Priest M."/>
            <person name="Roberts A."/>
            <person name="Saif S."/>
            <person name="Shea T."/>
            <person name="Shenoy N."/>
            <person name="Sisk P."/>
            <person name="Stolte C."/>
            <person name="Sykes S."/>
            <person name="Wortman J."/>
            <person name="Nusbaum C."/>
            <person name="Birren B."/>
        </authorList>
    </citation>
    <scope>NUCLEOTIDE SEQUENCE [LARGE SCALE GENOMIC DNA]</scope>
    <source>
        <strain evidence="2">HDV247</strain>
    </source>
</reference>
<dbReference type="HOGENOM" id="CLU_2015411_0_0_1"/>
<protein>
    <recommendedName>
        <fullName evidence="3">MADS-box domain-containing protein</fullName>
    </recommendedName>
</protein>
<evidence type="ECO:0000256" key="1">
    <source>
        <dbReference type="SAM" id="MobiDB-lite"/>
    </source>
</evidence>
<dbReference type="EMBL" id="JH651183">
    <property type="protein sequence ID" value="EXA28816.1"/>
    <property type="molecule type" value="Genomic_DNA"/>
</dbReference>
<dbReference type="AlphaFoldDB" id="W9NDM5"/>
<dbReference type="OrthoDB" id="5100627at2759"/>
<dbReference type="Proteomes" id="UP000030751">
    <property type="component" value="Unassembled WGS sequence"/>
</dbReference>
<reference evidence="2" key="2">
    <citation type="submission" date="2012-05" db="EMBL/GenBank/DDBJ databases">
        <title>Annotation of the Genome Sequence of Fusarium oxysporum HDV247.</title>
        <authorList>
            <consortium name="The Broad Institute Genomics Platform"/>
            <person name="Ma L.-J."/>
            <person name="Corby-Kistler H."/>
            <person name="Broz K."/>
            <person name="Gale L.R."/>
            <person name="Jonkers W."/>
            <person name="O'Donnell K."/>
            <person name="Ploetz R."/>
            <person name="Steinberg C."/>
            <person name="Schwartz D.C."/>
            <person name="VanEtten H."/>
            <person name="Zhou S."/>
            <person name="Young S.K."/>
            <person name="Zeng Q."/>
            <person name="Gargeya S."/>
            <person name="Fitzgerald M."/>
            <person name="Abouelleil A."/>
            <person name="Alvarado L."/>
            <person name="Chapman S.B."/>
            <person name="Gainer-Dewar J."/>
            <person name="Goldberg J."/>
            <person name="Griggs A."/>
            <person name="Gujja S."/>
            <person name="Hansen M."/>
            <person name="Howarth C."/>
            <person name="Imamovic A."/>
            <person name="Ireland A."/>
            <person name="Larimer J."/>
            <person name="McCowan C."/>
            <person name="Murphy C."/>
            <person name="Pearson M."/>
            <person name="Poon T.W."/>
            <person name="Priest M."/>
            <person name="Roberts A."/>
            <person name="Saif S."/>
            <person name="Shea T."/>
            <person name="Sykes S."/>
            <person name="Wortman J."/>
            <person name="Nusbaum C."/>
            <person name="Birren B."/>
        </authorList>
    </citation>
    <scope>NUCLEOTIDE SEQUENCE</scope>
    <source>
        <strain evidence="2">HDV247</strain>
    </source>
</reference>
<proteinExistence type="predicted"/>
<gene>
    <name evidence="2" type="ORF">FOVG_19609</name>
</gene>
<evidence type="ECO:0000313" key="2">
    <source>
        <dbReference type="EMBL" id="EXA28816.1"/>
    </source>
</evidence>
<feature type="region of interest" description="Disordered" evidence="1">
    <location>
        <begin position="84"/>
        <end position="123"/>
    </location>
</feature>